<name>K8Y4B7_9LEPT</name>
<protein>
    <submittedName>
        <fullName evidence="1">Uncharacterized protein</fullName>
    </submittedName>
</protein>
<sequence>MRKFKSSRRYFLDFMEVFKKSIQSNSKKILVVGNL</sequence>
<gene>
    <name evidence="1" type="ORF">LSS_17225</name>
</gene>
<dbReference type="KEGG" id="lst:LSS_17225"/>
<proteinExistence type="predicted"/>
<reference evidence="1 2" key="1">
    <citation type="journal article" date="2012" name="Gene">
        <title>Sequence of Leptospira santarosai serovar Shermani genome and prediction of virulence-associated genes.</title>
        <authorList>
            <person name="Chou L.F."/>
            <person name="Chen Y.T."/>
            <person name="Lu C.W."/>
            <person name="Ko Y.C."/>
            <person name="Tang C.Y."/>
            <person name="Pan M.J."/>
            <person name="Tian Y.C."/>
            <person name="Chiu C.H."/>
            <person name="Hung C.C."/>
            <person name="Yang C.W."/>
        </authorList>
    </citation>
    <scope>NUCLEOTIDE SEQUENCE [LARGE SCALE GENOMIC DNA]</scope>
    <source>
        <strain evidence="1">LT 821</strain>
    </source>
</reference>
<dbReference type="EMBL" id="CP006695">
    <property type="protein sequence ID" value="EKT85502.1"/>
    <property type="molecule type" value="Genomic_DNA"/>
</dbReference>
<evidence type="ECO:0000313" key="1">
    <source>
        <dbReference type="EMBL" id="EKT85502.1"/>
    </source>
</evidence>
<dbReference type="AlphaFoldDB" id="K8Y4B7"/>
<evidence type="ECO:0000313" key="2">
    <source>
        <dbReference type="Proteomes" id="UP000035800"/>
    </source>
</evidence>
<accession>K8Y4B7</accession>
<organism evidence="1 2">
    <name type="scientific">Leptospira santarosai serovar Shermani str. LT 821</name>
    <dbReference type="NCBI Taxonomy" id="758847"/>
    <lineage>
        <taxon>Bacteria</taxon>
        <taxon>Pseudomonadati</taxon>
        <taxon>Spirochaetota</taxon>
        <taxon>Spirochaetia</taxon>
        <taxon>Leptospirales</taxon>
        <taxon>Leptospiraceae</taxon>
        <taxon>Leptospira</taxon>
    </lineage>
</organism>
<reference evidence="1 2" key="2">
    <citation type="journal article" date="2014" name="Emerg. Microbes Infect.">
        <title>Potential impact on kidney infection: a whole-genome analysis of Leptospira santarosai serovar Shermani.</title>
        <authorList>
            <person name="Chou L.F."/>
            <person name="Chen T.W."/>
            <person name="Ko Y.C."/>
            <person name="Pan M.J."/>
            <person name="Tian Y.C."/>
            <person name="Chiu C.H."/>
            <person name="Tang P."/>
            <person name="Hung C.C."/>
            <person name="Yang C.W."/>
        </authorList>
    </citation>
    <scope>NUCLEOTIDE SEQUENCE</scope>
    <source>
        <strain evidence="1 2">LT 821</strain>
    </source>
</reference>
<dbReference type="Proteomes" id="UP000035800">
    <property type="component" value="Chromosome II"/>
</dbReference>